<dbReference type="EC" id="4.1.1.112" evidence="6"/>
<evidence type="ECO:0000256" key="11">
    <source>
        <dbReference type="ARBA" id="ARBA00047973"/>
    </source>
</evidence>
<evidence type="ECO:0000256" key="4">
    <source>
        <dbReference type="ARBA" id="ARBA00011233"/>
    </source>
</evidence>
<dbReference type="CDD" id="cd16841">
    <property type="entry name" value="RraA_family"/>
    <property type="match status" value="1"/>
</dbReference>
<name>A0ABW2FXU1_9ACTN</name>
<dbReference type="InterPro" id="IPR005493">
    <property type="entry name" value="RraA/RraA-like"/>
</dbReference>
<dbReference type="Gene3D" id="3.50.30.40">
    <property type="entry name" value="Ribonuclease E inhibitor RraA/RraA-like"/>
    <property type="match status" value="1"/>
</dbReference>
<organism evidence="12 13">
    <name type="scientific">Kitasatospora paranensis</name>
    <dbReference type="NCBI Taxonomy" id="258053"/>
    <lineage>
        <taxon>Bacteria</taxon>
        <taxon>Bacillati</taxon>
        <taxon>Actinomycetota</taxon>
        <taxon>Actinomycetes</taxon>
        <taxon>Kitasatosporales</taxon>
        <taxon>Streptomycetaceae</taxon>
        <taxon>Kitasatospora</taxon>
    </lineage>
</organism>
<evidence type="ECO:0000256" key="6">
    <source>
        <dbReference type="ARBA" id="ARBA00012947"/>
    </source>
</evidence>
<comment type="caution">
    <text evidence="12">The sequence shown here is derived from an EMBL/GenBank/DDBJ whole genome shotgun (WGS) entry which is preliminary data.</text>
</comment>
<accession>A0ABW2FXU1</accession>
<gene>
    <name evidence="12" type="ORF">ACFQMG_21070</name>
</gene>
<dbReference type="SUPFAM" id="SSF89562">
    <property type="entry name" value="RraA-like"/>
    <property type="match status" value="1"/>
</dbReference>
<dbReference type="InterPro" id="IPR036704">
    <property type="entry name" value="RraA/RraA-like_sf"/>
</dbReference>
<evidence type="ECO:0000256" key="3">
    <source>
        <dbReference type="ARBA" id="ARBA00008621"/>
    </source>
</evidence>
<dbReference type="PANTHER" id="PTHR33254:SF16">
    <property type="entry name" value="BLR3842 PROTEIN"/>
    <property type="match status" value="1"/>
</dbReference>
<evidence type="ECO:0000256" key="2">
    <source>
        <dbReference type="ARBA" id="ARBA00001968"/>
    </source>
</evidence>
<comment type="catalytic activity">
    <reaction evidence="11">
        <text>oxaloacetate + H(+) = pyruvate + CO2</text>
        <dbReference type="Rhea" id="RHEA:15641"/>
        <dbReference type="ChEBI" id="CHEBI:15361"/>
        <dbReference type="ChEBI" id="CHEBI:15378"/>
        <dbReference type="ChEBI" id="CHEBI:16452"/>
        <dbReference type="ChEBI" id="CHEBI:16526"/>
        <dbReference type="EC" id="4.1.1.112"/>
    </reaction>
</comment>
<comment type="function">
    <text evidence="8">Catalyzes the aldol cleavage of 4-hydroxy-4-methyl-2-oxoglutarate (HMG) into 2 molecules of pyruvate. Also contains a secondary oxaloacetate (OAA) decarboxylase activity due to the common pyruvate enolate transition state formed following C-C bond cleavage in the retro-aldol and decarboxylation reactions.</text>
</comment>
<dbReference type="EC" id="4.1.3.17" evidence="5"/>
<evidence type="ECO:0000256" key="1">
    <source>
        <dbReference type="ARBA" id="ARBA00001342"/>
    </source>
</evidence>
<keyword evidence="13" id="KW-1185">Reference proteome</keyword>
<evidence type="ECO:0000256" key="9">
    <source>
        <dbReference type="ARBA" id="ARBA00030169"/>
    </source>
</evidence>
<protein>
    <recommendedName>
        <fullName evidence="7">Putative 4-hydroxy-4-methyl-2-oxoglutarate aldolase</fullName>
        <ecNumber evidence="6">4.1.1.112</ecNumber>
        <ecNumber evidence="5">4.1.3.17</ecNumber>
    </recommendedName>
    <alternativeName>
        <fullName evidence="10">Oxaloacetate decarboxylase</fullName>
    </alternativeName>
    <alternativeName>
        <fullName evidence="9">RraA-like protein</fullName>
    </alternativeName>
</protein>
<comment type="similarity">
    <text evidence="3">Belongs to the class II aldolase/RraA-like family.</text>
</comment>
<evidence type="ECO:0000313" key="12">
    <source>
        <dbReference type="EMBL" id="MFC7182046.1"/>
    </source>
</evidence>
<sequence>MTETPQAPLNPDDLAALRESSTATLTTQLFKLGLRNTFLAGLGRVTGDRPRMVGEAFTLRYIPAREDIDTLDVFNDYDHPQRAAIEQVGPGQVLVMDCRGQGRAASAGNILLSRLSVRGAAGLVTDGTLRDVEEIGALPLPVYSAGAAAMTNLALHHAVDTQVPVGCAGVAVYPGDVLVGDRDGVVCVPRHLVPVIARQAREQEDLEAFITERVLAGAPLRGTYPADEDTLRAYRESRLASTAP</sequence>
<reference evidence="13" key="1">
    <citation type="journal article" date="2019" name="Int. J. Syst. Evol. Microbiol.">
        <title>The Global Catalogue of Microorganisms (GCM) 10K type strain sequencing project: providing services to taxonomists for standard genome sequencing and annotation.</title>
        <authorList>
            <consortium name="The Broad Institute Genomics Platform"/>
            <consortium name="The Broad Institute Genome Sequencing Center for Infectious Disease"/>
            <person name="Wu L."/>
            <person name="Ma J."/>
        </authorList>
    </citation>
    <scope>NUCLEOTIDE SEQUENCE [LARGE SCALE GENOMIC DNA]</scope>
    <source>
        <strain evidence="13">CGMCC 1.12859</strain>
    </source>
</reference>
<comment type="catalytic activity">
    <reaction evidence="1">
        <text>4-hydroxy-4-methyl-2-oxoglutarate = 2 pyruvate</text>
        <dbReference type="Rhea" id="RHEA:22748"/>
        <dbReference type="ChEBI" id="CHEBI:15361"/>
        <dbReference type="ChEBI" id="CHEBI:58276"/>
        <dbReference type="EC" id="4.1.3.17"/>
    </reaction>
</comment>
<dbReference type="Proteomes" id="UP001596435">
    <property type="component" value="Unassembled WGS sequence"/>
</dbReference>
<comment type="subunit">
    <text evidence="4">Homotrimer.</text>
</comment>
<dbReference type="RefSeq" id="WP_345703742.1">
    <property type="nucleotide sequence ID" value="NZ_BAABKV010000001.1"/>
</dbReference>
<evidence type="ECO:0000256" key="7">
    <source>
        <dbReference type="ARBA" id="ARBA00016549"/>
    </source>
</evidence>
<evidence type="ECO:0000256" key="8">
    <source>
        <dbReference type="ARBA" id="ARBA00025046"/>
    </source>
</evidence>
<proteinExistence type="inferred from homology"/>
<dbReference type="PANTHER" id="PTHR33254">
    <property type="entry name" value="4-HYDROXY-4-METHYL-2-OXOGLUTARATE ALDOLASE 3-RELATED"/>
    <property type="match status" value="1"/>
</dbReference>
<evidence type="ECO:0000313" key="13">
    <source>
        <dbReference type="Proteomes" id="UP001596435"/>
    </source>
</evidence>
<dbReference type="Pfam" id="PF03737">
    <property type="entry name" value="RraA-like"/>
    <property type="match status" value="1"/>
</dbReference>
<evidence type="ECO:0000256" key="10">
    <source>
        <dbReference type="ARBA" id="ARBA00032305"/>
    </source>
</evidence>
<dbReference type="EMBL" id="JBHTAJ010000040">
    <property type="protein sequence ID" value="MFC7182046.1"/>
    <property type="molecule type" value="Genomic_DNA"/>
</dbReference>
<dbReference type="NCBIfam" id="NF006093">
    <property type="entry name" value="PRK08245.1"/>
    <property type="match status" value="1"/>
</dbReference>
<evidence type="ECO:0000256" key="5">
    <source>
        <dbReference type="ARBA" id="ARBA00012213"/>
    </source>
</evidence>
<comment type="cofactor">
    <cofactor evidence="2">
        <name>a divalent metal cation</name>
        <dbReference type="ChEBI" id="CHEBI:60240"/>
    </cofactor>
</comment>